<dbReference type="AlphaFoldDB" id="L0HFC9"/>
<dbReference type="eggNOG" id="arCOG03906">
    <property type="taxonomic scope" value="Archaea"/>
</dbReference>
<accession>L0HFC9</accession>
<organism evidence="1 2">
    <name type="scientific">Methanoregula formicica (strain DSM 22288 / NBRC 105244 / SMSP)</name>
    <dbReference type="NCBI Taxonomy" id="593750"/>
    <lineage>
        <taxon>Archaea</taxon>
        <taxon>Methanobacteriati</taxon>
        <taxon>Methanobacteriota</taxon>
        <taxon>Stenosarchaea group</taxon>
        <taxon>Methanomicrobia</taxon>
        <taxon>Methanomicrobiales</taxon>
        <taxon>Methanoregulaceae</taxon>
        <taxon>Methanoregula</taxon>
    </lineage>
</organism>
<dbReference type="KEGG" id="mfo:Metfor_1667"/>
<gene>
    <name evidence="1" type="ordered locus">Metfor_1667</name>
</gene>
<evidence type="ECO:0000313" key="2">
    <source>
        <dbReference type="Proteomes" id="UP000010824"/>
    </source>
</evidence>
<dbReference type="EMBL" id="CP003167">
    <property type="protein sequence ID" value="AGB02695.1"/>
    <property type="molecule type" value="Genomic_DNA"/>
</dbReference>
<reference evidence="2" key="1">
    <citation type="submission" date="2011-12" db="EMBL/GenBank/DDBJ databases">
        <title>Complete sequence of Methanoregula formicicum SMSP.</title>
        <authorList>
            <person name="Lucas S."/>
            <person name="Han J."/>
            <person name="Lapidus A."/>
            <person name="Cheng J.-F."/>
            <person name="Goodwin L."/>
            <person name="Pitluck S."/>
            <person name="Peters L."/>
            <person name="Ovchinnikova G."/>
            <person name="Teshima H."/>
            <person name="Detter J.C."/>
            <person name="Han C."/>
            <person name="Tapia R."/>
            <person name="Land M."/>
            <person name="Hauser L."/>
            <person name="Kyrpides N."/>
            <person name="Ivanova N."/>
            <person name="Pagani I."/>
            <person name="Imachi H."/>
            <person name="Tamaki H."/>
            <person name="Sekiguchi Y."/>
            <person name="Kamagata Y."/>
            <person name="Cadillo-Quiroz H."/>
            <person name="Zinder S."/>
            <person name="Liu W.-T."/>
            <person name="Woyke T."/>
        </authorList>
    </citation>
    <scope>NUCLEOTIDE SEQUENCE [LARGE SCALE GENOMIC DNA]</scope>
    <source>
        <strain evidence="2">DSM 22288 / NBRC 105244 / SMSP</strain>
    </source>
</reference>
<dbReference type="Proteomes" id="UP000010824">
    <property type="component" value="Chromosome"/>
</dbReference>
<sequence precursor="true">MNIPVIPGRSFMRCSLTLILFVLLSMPATAVTLTPGASSGSTTISNGDPVYINGVATGHPQNGLQIWLIGNNMVRITTVQVNSDNTYTYEITSTETQNFAPGQYLVIVQHPMMNGQYDITYSAATGQVINRQMQASGGSGSGTAIFQLTRAGNLQSSDAASALMRAIGSQNVDDTFATVSFFINPPNAFVNPVGDHVVGEKFMISGTTNLAVGDKLQVDVYSSSFSPTKKSQSGAYSGASGVVEVTAGTGGKNQWSFAIDSATFRPDEYIITVEGILQDVKGSATFNILAATPAPTTTVQLPMTPLPETKTAFAIATTPTVRTVEPVTTHADVPVWVIFSGLVAAILLQISRRR</sequence>
<proteinExistence type="predicted"/>
<protein>
    <recommendedName>
        <fullName evidence="3">DUF3821 domain-containing protein</fullName>
    </recommendedName>
</protein>
<name>L0HFC9_METFS</name>
<keyword evidence="2" id="KW-1185">Reference proteome</keyword>
<dbReference type="InParanoid" id="L0HFC9"/>
<dbReference type="HOGENOM" id="CLU_065509_0_0_2"/>
<reference evidence="1 2" key="2">
    <citation type="journal article" date="2014" name="Genome Announc.">
        <title>Complete Genome Sequence of Methanoregula formicica SMSPT, a Mesophilic Hydrogenotrophic Methanogen Isolated from a Methanogenic Upflow Anaerobic Sludge Blanket Reactor.</title>
        <authorList>
            <person name="Yamamoto K."/>
            <person name="Tamaki H."/>
            <person name="Cadillo-Quiroz H."/>
            <person name="Imachi H."/>
            <person name="Kyrpides N."/>
            <person name="Woyke T."/>
            <person name="Goodwin L."/>
            <person name="Zinder S.H."/>
            <person name="Kamagata Y."/>
            <person name="Liu W.T."/>
        </authorList>
    </citation>
    <scope>NUCLEOTIDE SEQUENCE [LARGE SCALE GENOMIC DNA]</scope>
    <source>
        <strain evidence="2">DSM 22288 / NBRC 105244 / SMSP</strain>
    </source>
</reference>
<evidence type="ECO:0008006" key="3">
    <source>
        <dbReference type="Google" id="ProtNLM"/>
    </source>
</evidence>
<evidence type="ECO:0000313" key="1">
    <source>
        <dbReference type="EMBL" id="AGB02695.1"/>
    </source>
</evidence>